<feature type="compositionally biased region" description="Basic and acidic residues" evidence="3">
    <location>
        <begin position="869"/>
        <end position="883"/>
    </location>
</feature>
<feature type="compositionally biased region" description="Polar residues" evidence="3">
    <location>
        <begin position="574"/>
        <end position="587"/>
    </location>
</feature>
<dbReference type="EnsemblMetazoa" id="AALB005818-RA">
    <property type="protein sequence ID" value="AALB005818-PA"/>
    <property type="gene ID" value="AALB005818"/>
</dbReference>
<feature type="compositionally biased region" description="Low complexity" evidence="3">
    <location>
        <begin position="647"/>
        <end position="658"/>
    </location>
</feature>
<dbReference type="Proteomes" id="UP000069272">
    <property type="component" value="Chromosome 3L"/>
</dbReference>
<dbReference type="Gene3D" id="2.60.120.650">
    <property type="entry name" value="Cupin"/>
    <property type="match status" value="1"/>
</dbReference>
<dbReference type="GO" id="GO:0000785">
    <property type="term" value="C:chromatin"/>
    <property type="evidence" value="ECO:0007669"/>
    <property type="project" value="TreeGrafter"/>
</dbReference>
<dbReference type="Gene3D" id="1.10.150.60">
    <property type="entry name" value="ARID DNA-binding domain"/>
    <property type="match status" value="1"/>
</dbReference>
<feature type="compositionally biased region" description="Polar residues" evidence="3">
    <location>
        <begin position="398"/>
        <end position="416"/>
    </location>
</feature>
<comment type="subcellular location">
    <subcellularLocation>
        <location evidence="1">Nucleus</location>
    </subcellularLocation>
</comment>
<dbReference type="CDD" id="cd16870">
    <property type="entry name" value="ARID_JARD2"/>
    <property type="match status" value="1"/>
</dbReference>
<dbReference type="FunFam" id="2.60.120.650:FF:000027">
    <property type="entry name" value="Jumonji/arid domain-containing protein"/>
    <property type="match status" value="1"/>
</dbReference>
<sequence length="2552" mass="270865">MVVSKEGRRRRRVADPSPSPADSNAAPANTSATTSSTTPPERELSPPEIPKRPKVHAQRKFAQGQGTTSSAYLNSYSSAPPTPAKDAAGRPNANGGNGTALAPGSSSAPGAAGGNGTPGTPDGVAATQQMTELLPNKRPNTEDFLTFVCFHRTSALPPALDFFNKSASSTGSAAAAAATGGRSAVGTSSSTRVTSKRKEEKTSPSVATKEVVTTKGVHPPPTASSSSSSSAVTPATPAPPTYMPFAVRKRAAEPPVAEMRSDRKQRSQDKVQALRKKYRDQRVAKLRATTGNTRSGVRGGAGAMTKTRSAASRERESTEEGEDSGEEAAEEEVEDEEEEEVDAEEEKGTKKAKETVKPSRKGPNNKQESKDSEPEADGVEDGEAEDKRQLGAKRKSLRSGNSTAQTVTQPKANTKATKVAEGATTDGKNTPRKDQASAEDGKGKKSIKKEESVTEESPKSAKKTGKEAEEADSGKRTTRLSALRNPAKTAKESSSEDDEPLSRTVPSSDIDKRSPVELDLGKTTRSGRSRKSDPTGGTTAGGNRNEKKDAGETLDKKARRSVSVLSRRSDVSSQPNETGGATSSSAKNVRRGEPRAKQQRTGTDIGGDEMNHDPKDEPSTELSSSPTAATGRKQPAGTRKKRETVAKKAATTPTIPEPTESREPSESEKRPNTVVSSAATTPVELQQSSGRPSRKTKEAATLYMELIGRKFNQDDKSDDDDASSLDSLELPNVRRLEQMENELKKANAGKKESKGTAGGGTVIATTTAAATGGSGAKNAKSKQTVAGEETKNRRKTGEALASKAAAGDGEAVGKKLEKSFSDSDEEPLASKFQRKKQSQQRQTTAPVGVKGKGGNAAAAASGAGVKSAKSPEVKKEELTKQNQEEPPTTPTTGARAKRSTGLASSPGKQNGTTPPFSGGVVGTGSAMKTPVKNAGSRGATNSSNQNSPAAAQPIPNTTQDPLRTPESSSTRLNRSADNNTTLQSTIVEASESPTKVVHPTLPTPPLLNIPTVPVPLSRTEPPPGSPFTRQMVKPTELIVPSGQLKSSPPGTLTGIGFTPEIPFNRTAGKNAELIALSSTDFMKSFEEHAASEAAKAATSSLLGNLLPSKEESEKIFGIASVSLAQSSGPLDTKCTLGKCGSVHKPPLGPPVLTESLLGGHLSPRDRRKAKVNMTHEQIQRWIDESSWSPIEDDLREEPEISSASMSRTPPPPGQTAWDRLTASESNNLNVPTVGSTPVTTPTTSALVTSTPVTSTPVTTTGTGEELNCTKASATTMITQSPPQTATIGGGTTAPKPTPDLLAPKASPTVTTGGRGGGKSNERESPLVTTTTPAGGEAAETNVTSTTTTSGKREAKEAENQRKKLKPNPAAATLNTSQTPSKSQSPATTPTDRKPIYRTATGRTPVYKQQQQAQQQQQQQQQQQDLTATAKYQSSQQATGGAAQPNHHQSVPSTNATTTKLSTGASQMAAMAASASNKFGAFSPVNEPSVYSFDNEDQFMPVATPFRRQHGRRESCNSSARDEPTGSAASIKREPANAVAASEESTKATTIAAAAVAAGSATIADSGFQKPPLVNTTMAGGSSKGQPSGSVSVQASTADNRKAADTGRASRSSATVAGVQDDTDKLSKTSTGTGRSREGVGGAGVKLEPEAPTDDSEADGQTFYIPLQGPPATGTAGSKPDQLIQGVAVKLGTEGPDGPNQRVIMHAKLVTKAEMGTNPTTLPESMNVQELVKSLTAQVGLGGAGGAALGKDAGIISKLMPMGSIQPRLKATDGGTSATAVEQRSDGRSSVEPVPRPGGLSRINSNSSLSSSQRSKPTTGTKAMTSTVAVKQQQPTQQQQQTLANLPQADNSTTFPGRDEPAQMVEAPVFRPSEKEFQDPLEYIERIAPVASRFGICRIIPPASFKPECRIADDMRFMAYNQYVHKMLHRWGPSAKEYAAIKKYLATQSINLQSPPVIGGMEVDLPRLYHTVQELGGLKEVIEKKRWVRVAEDMCIPKAAHDRVSKLDDIYCKYLLPYDTLSHGERQKLFDEVEADWAKREAKARRNADKGVGSDIRTSGESDDDEDGESNEDDDEEDEDECTMECIVKGRNMPLKEFFRIARNTMSLWFRSGEPTVQEIEAEYWRHVAVRDSHVCVHSGSIDSSALGFGFPSPKVKGSSCAKHPWNLKVLTNNNGSILRSLGPVMGITIPTLHVGMLFSACCWYRDPHGLPWIEYLHTGANKIWYGVPDEQNANFRAALTVLVPTHCQNKTIWLPCDTAMVPPHMLTDRSVSLCRTEQQPGQFVVVFPRAYTSSLCTGYAVSESVYFATNSWLDTAKEDFRDIQESCEPTMFSVEQLLFAIANDQRSNPDTLAQAYPMIVDFYEKEKQQRQALKDHGVTQSEKIESKKKTVSLDEFECETCRANLYLSLVKVKVTADEDDKEEDEAAGSKSADEEEEERLYCLKHAIKYLADGQLQTKHCRLAYTYSLEEIDEVLKRMQDRIANRKSAKSSVVGSSGGAGGTGGTGGAGGSTGGTVGRGKSTLNLASTSSQSSSSYQAPTHSKFSGMATMLK</sequence>
<evidence type="ECO:0008006" key="6">
    <source>
        <dbReference type="Google" id="ProtNLM"/>
    </source>
</evidence>
<feature type="compositionally biased region" description="Polar residues" evidence="3">
    <location>
        <begin position="1815"/>
        <end position="1830"/>
    </location>
</feature>
<feature type="compositionally biased region" description="Polar residues" evidence="3">
    <location>
        <begin position="901"/>
        <end position="915"/>
    </location>
</feature>
<feature type="compositionally biased region" description="Basic and acidic residues" evidence="3">
    <location>
        <begin position="259"/>
        <end position="269"/>
    </location>
</feature>
<keyword evidence="5" id="KW-1185">Reference proteome</keyword>
<dbReference type="GO" id="GO:0010468">
    <property type="term" value="P:regulation of gene expression"/>
    <property type="evidence" value="ECO:0007669"/>
    <property type="project" value="TreeGrafter"/>
</dbReference>
<feature type="compositionally biased region" description="Low complexity" evidence="3">
    <location>
        <begin position="2518"/>
        <end position="2538"/>
    </location>
</feature>
<dbReference type="InterPro" id="IPR003347">
    <property type="entry name" value="JmjC_dom"/>
</dbReference>
<feature type="compositionally biased region" description="Basic and acidic residues" evidence="3">
    <location>
        <begin position="346"/>
        <end position="357"/>
    </location>
</feature>
<dbReference type="PROSITE" id="PS51184">
    <property type="entry name" value="JMJC"/>
    <property type="match status" value="1"/>
</dbReference>
<feature type="compositionally biased region" description="Basic and acidic residues" evidence="3">
    <location>
        <begin position="811"/>
        <end position="821"/>
    </location>
</feature>
<feature type="region of interest" description="Disordered" evidence="3">
    <location>
        <begin position="2043"/>
        <end position="2081"/>
    </location>
</feature>
<dbReference type="GO" id="GO:0003677">
    <property type="term" value="F:DNA binding"/>
    <property type="evidence" value="ECO:0007669"/>
    <property type="project" value="InterPro"/>
</dbReference>
<feature type="region of interest" description="Disordered" evidence="3">
    <location>
        <begin position="1278"/>
        <end position="1461"/>
    </location>
</feature>
<feature type="compositionally biased region" description="Polar residues" evidence="3">
    <location>
        <begin position="64"/>
        <end position="79"/>
    </location>
</feature>
<feature type="region of interest" description="Disordered" evidence="3">
    <location>
        <begin position="1505"/>
        <end position="1545"/>
    </location>
</feature>
<dbReference type="PROSITE" id="PS51183">
    <property type="entry name" value="JMJN"/>
    <property type="match status" value="1"/>
</dbReference>
<dbReference type="VEuPathDB" id="VectorBase:AALB20_035890"/>
<feature type="compositionally biased region" description="Low complexity" evidence="3">
    <location>
        <begin position="855"/>
        <end position="868"/>
    </location>
</feature>
<feature type="compositionally biased region" description="Basic and acidic residues" evidence="3">
    <location>
        <begin position="1511"/>
        <end position="1523"/>
    </location>
</feature>
<feature type="compositionally biased region" description="Low complexity" evidence="3">
    <location>
        <begin position="762"/>
        <end position="771"/>
    </location>
</feature>
<dbReference type="InterPro" id="IPR001606">
    <property type="entry name" value="ARID_dom"/>
</dbReference>
<reference evidence="4 5" key="1">
    <citation type="journal article" date="2017" name="G3 (Bethesda)">
        <title>The Physical Genome Mapping of Anopheles albimanus Corrected Scaffold Misassemblies and Identified Interarm Rearrangements in Genus Anopheles.</title>
        <authorList>
            <person name="Artemov G.N."/>
            <person name="Peery A.N."/>
            <person name="Jiang X."/>
            <person name="Tu Z."/>
            <person name="Stegniy V.N."/>
            <person name="Sharakhova M.V."/>
            <person name="Sharakhov I.V."/>
        </authorList>
    </citation>
    <scope>NUCLEOTIDE SEQUENCE [LARGE SCALE GENOMIC DNA]</scope>
    <source>
        <strain evidence="4 5">ALBI9_A</strain>
    </source>
</reference>
<dbReference type="PANTHER" id="PTHR10694:SF113">
    <property type="entry name" value="PROTEIN JUMONJI"/>
    <property type="match status" value="1"/>
</dbReference>
<organism evidence="4 5">
    <name type="scientific">Anopheles albimanus</name>
    <name type="common">New world malaria mosquito</name>
    <dbReference type="NCBI Taxonomy" id="7167"/>
    <lineage>
        <taxon>Eukaryota</taxon>
        <taxon>Metazoa</taxon>
        <taxon>Ecdysozoa</taxon>
        <taxon>Arthropoda</taxon>
        <taxon>Hexapoda</taxon>
        <taxon>Insecta</taxon>
        <taxon>Pterygota</taxon>
        <taxon>Neoptera</taxon>
        <taxon>Endopterygota</taxon>
        <taxon>Diptera</taxon>
        <taxon>Nematocera</taxon>
        <taxon>Culicoidea</taxon>
        <taxon>Culicidae</taxon>
        <taxon>Anophelinae</taxon>
        <taxon>Anopheles</taxon>
    </lineage>
</organism>
<feature type="compositionally biased region" description="Basic and acidic residues" evidence="3">
    <location>
        <begin position="40"/>
        <end position="51"/>
    </location>
</feature>
<feature type="compositionally biased region" description="Basic and acidic residues" evidence="3">
    <location>
        <begin position="1350"/>
        <end position="1361"/>
    </location>
</feature>
<feature type="compositionally biased region" description="Polar residues" evidence="3">
    <location>
        <begin position="1573"/>
        <end position="1597"/>
    </location>
</feature>
<dbReference type="VEuPathDB" id="VectorBase:AALB005818"/>
<feature type="compositionally biased region" description="Polar residues" evidence="3">
    <location>
        <begin position="938"/>
        <end position="987"/>
    </location>
</feature>
<feature type="compositionally biased region" description="Basic and acidic residues" evidence="3">
    <location>
        <begin position="732"/>
        <end position="754"/>
    </location>
</feature>
<feature type="compositionally biased region" description="Low complexity" evidence="3">
    <location>
        <begin position="1799"/>
        <end position="1814"/>
    </location>
</feature>
<feature type="compositionally biased region" description="Low complexity" evidence="3">
    <location>
        <begin position="1408"/>
        <end position="1423"/>
    </location>
</feature>
<feature type="compositionally biased region" description="Low complexity" evidence="3">
    <location>
        <begin position="1328"/>
        <end position="1349"/>
    </location>
</feature>
<feature type="compositionally biased region" description="Polar residues" evidence="3">
    <location>
        <begin position="673"/>
        <end position="691"/>
    </location>
</feature>
<dbReference type="Pfam" id="PF01388">
    <property type="entry name" value="ARID"/>
    <property type="match status" value="1"/>
</dbReference>
<dbReference type="PROSITE" id="PS51011">
    <property type="entry name" value="ARID"/>
    <property type="match status" value="1"/>
</dbReference>
<evidence type="ECO:0000313" key="4">
    <source>
        <dbReference type="EnsemblMetazoa" id="AALB005818-PA"/>
    </source>
</evidence>
<dbReference type="GO" id="GO:0006338">
    <property type="term" value="P:chromatin remodeling"/>
    <property type="evidence" value="ECO:0007669"/>
    <property type="project" value="TreeGrafter"/>
</dbReference>
<feature type="compositionally biased region" description="Basic and acidic residues" evidence="3">
    <location>
        <begin position="659"/>
        <end position="671"/>
    </location>
</feature>
<keyword evidence="2" id="KW-0539">Nucleus</keyword>
<dbReference type="FunFam" id="1.10.150.60:FF:000012">
    <property type="entry name" value="Blast:Protein Jumonji"/>
    <property type="match status" value="1"/>
</dbReference>
<dbReference type="InterPro" id="IPR036431">
    <property type="entry name" value="ARID_dom_sf"/>
</dbReference>
<feature type="compositionally biased region" description="Acidic residues" evidence="3">
    <location>
        <begin position="374"/>
        <end position="384"/>
    </location>
</feature>
<reference evidence="4" key="2">
    <citation type="submission" date="2022-08" db="UniProtKB">
        <authorList>
            <consortium name="EnsemblMetazoa"/>
        </authorList>
    </citation>
    <scope>IDENTIFICATION</scope>
    <source>
        <strain evidence="4">STECLA/ALBI9_A</strain>
    </source>
</reference>
<feature type="region of interest" description="Disordered" evidence="3">
    <location>
        <begin position="1228"/>
        <end position="1264"/>
    </location>
</feature>
<feature type="compositionally biased region" description="Low complexity" evidence="3">
    <location>
        <begin position="223"/>
        <end position="235"/>
    </location>
</feature>
<feature type="compositionally biased region" description="Basic and acidic residues" evidence="3">
    <location>
        <begin position="609"/>
        <end position="618"/>
    </location>
</feature>
<feature type="compositionally biased region" description="Acidic residues" evidence="3">
    <location>
        <begin position="319"/>
        <end position="345"/>
    </location>
</feature>
<protein>
    <recommendedName>
        <fullName evidence="6">ARID domain-containing protein</fullName>
    </recommendedName>
</protein>
<dbReference type="SMART" id="SM00545">
    <property type="entry name" value="JmjN"/>
    <property type="match status" value="1"/>
</dbReference>
<feature type="region of interest" description="Disordered" evidence="3">
    <location>
        <begin position="1564"/>
        <end position="1667"/>
    </location>
</feature>
<dbReference type="PANTHER" id="PTHR10694">
    <property type="entry name" value="LYSINE-SPECIFIC DEMETHYLASE"/>
    <property type="match status" value="1"/>
</dbReference>
<feature type="compositionally biased region" description="Polar residues" evidence="3">
    <location>
        <begin position="1445"/>
        <end position="1461"/>
    </location>
</feature>
<proteinExistence type="predicted"/>
<dbReference type="GO" id="GO:0005634">
    <property type="term" value="C:nucleus"/>
    <property type="evidence" value="ECO:0007669"/>
    <property type="project" value="UniProtKB-SubCell"/>
</dbReference>
<evidence type="ECO:0000256" key="1">
    <source>
        <dbReference type="ARBA" id="ARBA00004123"/>
    </source>
</evidence>
<feature type="compositionally biased region" description="Basic and acidic residues" evidence="3">
    <location>
        <begin position="429"/>
        <end position="475"/>
    </location>
</feature>
<feature type="compositionally biased region" description="Low complexity" evidence="3">
    <location>
        <begin position="1432"/>
        <end position="1443"/>
    </location>
</feature>
<dbReference type="SUPFAM" id="SSF46774">
    <property type="entry name" value="ARID-like"/>
    <property type="match status" value="1"/>
</dbReference>
<feature type="region of interest" description="Disordered" evidence="3">
    <location>
        <begin position="2485"/>
        <end position="2552"/>
    </location>
</feature>
<dbReference type="STRING" id="7167.A0A182FH25"/>
<feature type="compositionally biased region" description="Low complexity" evidence="3">
    <location>
        <begin position="89"/>
        <end position="110"/>
    </location>
</feature>
<feature type="region of interest" description="Disordered" evidence="3">
    <location>
        <begin position="1765"/>
        <end position="1859"/>
    </location>
</feature>
<feature type="region of interest" description="Disordered" evidence="3">
    <location>
        <begin position="1189"/>
        <end position="1214"/>
    </location>
</feature>
<feature type="compositionally biased region" description="Basic and acidic residues" evidence="3">
    <location>
        <begin position="788"/>
        <end position="797"/>
    </location>
</feature>
<dbReference type="SMART" id="SM00501">
    <property type="entry name" value="BRIGHT"/>
    <property type="match status" value="1"/>
</dbReference>
<dbReference type="SMART" id="SM01014">
    <property type="entry name" value="ARID"/>
    <property type="match status" value="1"/>
</dbReference>
<feature type="compositionally biased region" description="Low complexity" evidence="3">
    <location>
        <begin position="1230"/>
        <end position="1263"/>
    </location>
</feature>
<dbReference type="InterPro" id="IPR003349">
    <property type="entry name" value="JmjN"/>
</dbReference>
<feature type="compositionally biased region" description="Low complexity" evidence="3">
    <location>
        <begin position="166"/>
        <end position="193"/>
    </location>
</feature>
<feature type="compositionally biased region" description="Gly residues" evidence="3">
    <location>
        <begin position="2495"/>
        <end position="2517"/>
    </location>
</feature>
<evidence type="ECO:0000313" key="5">
    <source>
        <dbReference type="Proteomes" id="UP000069272"/>
    </source>
</evidence>
<dbReference type="Pfam" id="PF02373">
    <property type="entry name" value="JmjC"/>
    <property type="match status" value="1"/>
</dbReference>
<name>A0A182FH25_ANOAL</name>
<feature type="region of interest" description="Disordered" evidence="3">
    <location>
        <begin position="1"/>
        <end position="139"/>
    </location>
</feature>
<feature type="compositionally biased region" description="Polar residues" evidence="3">
    <location>
        <begin position="1372"/>
        <end position="1389"/>
    </location>
</feature>
<feature type="compositionally biased region" description="Acidic residues" evidence="3">
    <location>
        <begin position="2060"/>
        <end position="2081"/>
    </location>
</feature>
<accession>A0A182FH25</accession>
<feature type="compositionally biased region" description="Basic and acidic residues" evidence="3">
    <location>
        <begin position="544"/>
        <end position="556"/>
    </location>
</feature>
<dbReference type="Pfam" id="PF02375">
    <property type="entry name" value="JmjN"/>
    <property type="match status" value="1"/>
</dbReference>
<feature type="compositionally biased region" description="Low complexity" evidence="3">
    <location>
        <begin position="20"/>
        <end position="39"/>
    </location>
</feature>
<feature type="compositionally biased region" description="Low complexity" evidence="3">
    <location>
        <begin position="1831"/>
        <end position="1848"/>
    </location>
</feature>
<feature type="compositionally biased region" description="Basic and acidic residues" evidence="3">
    <location>
        <begin position="509"/>
        <end position="522"/>
    </location>
</feature>
<feature type="region of interest" description="Disordered" evidence="3">
    <location>
        <begin position="163"/>
        <end position="1027"/>
    </location>
</feature>
<evidence type="ECO:0000256" key="3">
    <source>
        <dbReference type="SAM" id="MobiDB-lite"/>
    </source>
</evidence>
<evidence type="ECO:0000256" key="2">
    <source>
        <dbReference type="ARBA" id="ARBA00023242"/>
    </source>
</evidence>